<dbReference type="InterPro" id="IPR023753">
    <property type="entry name" value="FAD/NAD-binding_dom"/>
</dbReference>
<keyword evidence="3" id="KW-1185">Reference proteome</keyword>
<evidence type="ECO:0000313" key="3">
    <source>
        <dbReference type="Proteomes" id="UP000534286"/>
    </source>
</evidence>
<evidence type="ECO:0000313" key="2">
    <source>
        <dbReference type="EMBL" id="MBB4943557.1"/>
    </source>
</evidence>
<name>A0A7W7WDC3_9ACTN</name>
<organism evidence="2 3">
    <name type="scientific">Streptosporangium album</name>
    <dbReference type="NCBI Taxonomy" id="47479"/>
    <lineage>
        <taxon>Bacteria</taxon>
        <taxon>Bacillati</taxon>
        <taxon>Actinomycetota</taxon>
        <taxon>Actinomycetes</taxon>
        <taxon>Streptosporangiales</taxon>
        <taxon>Streptosporangiaceae</taxon>
        <taxon>Streptosporangium</taxon>
    </lineage>
</organism>
<dbReference type="AlphaFoldDB" id="A0A7W7WDC3"/>
<feature type="domain" description="FAD/NAD(P)-binding" evidence="1">
    <location>
        <begin position="6"/>
        <end position="59"/>
    </location>
</feature>
<proteinExistence type="predicted"/>
<gene>
    <name evidence="2" type="ORF">FHR32_007957</name>
</gene>
<sequence>MDDMWDVVIIGGGPAGCAAALRARQLRPRARILATAARPNHVVPRRVFDARLVDAARARRRRRPVRRHAEGRLARVRVVVPDR</sequence>
<dbReference type="Gene3D" id="3.50.50.60">
    <property type="entry name" value="FAD/NAD(P)-binding domain"/>
    <property type="match status" value="1"/>
</dbReference>
<dbReference type="Proteomes" id="UP000534286">
    <property type="component" value="Unassembled WGS sequence"/>
</dbReference>
<protein>
    <submittedName>
        <fullName evidence="2">Choline dehydrogenase-like flavoprotein</fullName>
    </submittedName>
</protein>
<dbReference type="GO" id="GO:0016491">
    <property type="term" value="F:oxidoreductase activity"/>
    <property type="evidence" value="ECO:0007669"/>
    <property type="project" value="InterPro"/>
</dbReference>
<accession>A0A7W7WDC3</accession>
<dbReference type="InterPro" id="IPR036188">
    <property type="entry name" value="FAD/NAD-bd_sf"/>
</dbReference>
<dbReference type="Pfam" id="PF07992">
    <property type="entry name" value="Pyr_redox_2"/>
    <property type="match status" value="1"/>
</dbReference>
<reference evidence="2 3" key="1">
    <citation type="submission" date="2020-08" db="EMBL/GenBank/DDBJ databases">
        <title>Sequencing the genomes of 1000 actinobacteria strains.</title>
        <authorList>
            <person name="Klenk H.-P."/>
        </authorList>
    </citation>
    <scope>NUCLEOTIDE SEQUENCE [LARGE SCALE GENOMIC DNA]</scope>
    <source>
        <strain evidence="2 3">DSM 43023</strain>
    </source>
</reference>
<dbReference type="SUPFAM" id="SSF51905">
    <property type="entry name" value="FAD/NAD(P)-binding domain"/>
    <property type="match status" value="1"/>
</dbReference>
<dbReference type="EMBL" id="JACHJU010000005">
    <property type="protein sequence ID" value="MBB4943557.1"/>
    <property type="molecule type" value="Genomic_DNA"/>
</dbReference>
<evidence type="ECO:0000259" key="1">
    <source>
        <dbReference type="Pfam" id="PF07992"/>
    </source>
</evidence>
<dbReference type="RefSeq" id="WP_184759350.1">
    <property type="nucleotide sequence ID" value="NZ_BAABEK010000025.1"/>
</dbReference>
<comment type="caution">
    <text evidence="2">The sequence shown here is derived from an EMBL/GenBank/DDBJ whole genome shotgun (WGS) entry which is preliminary data.</text>
</comment>